<protein>
    <submittedName>
        <fullName evidence="1">Putative gamma-glutamyltransferase amino acid transport and metabolism</fullName>
    </submittedName>
</protein>
<keyword evidence="1" id="KW-0808">Transferase</keyword>
<dbReference type="InterPro" id="IPR043138">
    <property type="entry name" value="GGT_lsub"/>
</dbReference>
<proteinExistence type="predicted"/>
<name>A0A6B0VD05_IXORI</name>
<dbReference type="EMBL" id="GIFC01018130">
    <property type="protein sequence ID" value="MXV00214.1"/>
    <property type="molecule type" value="Transcribed_RNA"/>
</dbReference>
<dbReference type="GO" id="GO:0016740">
    <property type="term" value="F:transferase activity"/>
    <property type="evidence" value="ECO:0007669"/>
    <property type="project" value="UniProtKB-KW"/>
</dbReference>
<organism evidence="1">
    <name type="scientific">Ixodes ricinus</name>
    <name type="common">Common tick</name>
    <name type="synonym">Acarus ricinus</name>
    <dbReference type="NCBI Taxonomy" id="34613"/>
    <lineage>
        <taxon>Eukaryota</taxon>
        <taxon>Metazoa</taxon>
        <taxon>Ecdysozoa</taxon>
        <taxon>Arthropoda</taxon>
        <taxon>Chelicerata</taxon>
        <taxon>Arachnida</taxon>
        <taxon>Acari</taxon>
        <taxon>Parasitiformes</taxon>
        <taxon>Ixodida</taxon>
        <taxon>Ixodoidea</taxon>
        <taxon>Ixodidae</taxon>
        <taxon>Ixodinae</taxon>
        <taxon>Ixodes</taxon>
    </lineage>
</organism>
<dbReference type="PANTHER" id="PTHR43881:SF1">
    <property type="entry name" value="GAMMA-GLUTAMYLTRANSPEPTIDASE (AFU_ORTHOLOGUE AFUA_4G13580)"/>
    <property type="match status" value="1"/>
</dbReference>
<sequence length="600" mass="64233">MLRYRSTLRTVSNFSSLGSKLRTKCSPIVNKLWHANFVRRKSSAFPILGINGAAVSDEQLATASGLDTLRRGGNAADAAVTMAATLQMVQTMSCGVGGDCFAIFYDATKQEVRCVDGSGRSPALLTLDRFLSGMKDGKIKPECTGLQATVPGAVKAWFEIINHFGSGKLHMADLFEAAIHYGEKGFPVGKWCTNEWALRQSKLRNMHGGSTFLDRNGLVPVHGAVLRNVPLAGLLRRIAAEGIGAFYEGPVAQGIVNAVTSAGGIMTLVDLQSHMNSAEPEVLPPVSTAYRETTVHTMPLPSQGAILLEALNILEGYDISSFKSKPTEFYHLMIEALRLAFADGLSVVADPEYGSTDIMISKEHARQKRALIDVERAMKSCAPEGLPSLHHTGTLVAAAVDAQGNACCLIGSTGLSFGCTVVSEYGFPVHSRGAAFNTLPGHPNCVGPRKKPYHTLTPVVITDSTSGRLLAVMGSQGGRMTPQALLQVILSTVDHGLDPQEAVSKLRIQVGSIKITLHPDDPLTAEEGINPILIESLKNKGHRLRYDPNGAAGLYMGHVSVIATDECGNGRNKEQKRDRPTSNVLWCGSDPRCDGSAMTY</sequence>
<dbReference type="InterPro" id="IPR052896">
    <property type="entry name" value="GGT-like_enzyme"/>
</dbReference>
<evidence type="ECO:0000313" key="1">
    <source>
        <dbReference type="EMBL" id="MXV00214.1"/>
    </source>
</evidence>
<reference evidence="1" key="1">
    <citation type="submission" date="2019-12" db="EMBL/GenBank/DDBJ databases">
        <title>An insight into the sialome of adult female Ixodes ricinus ticks feeding for 6 days.</title>
        <authorList>
            <person name="Perner J."/>
            <person name="Ribeiro J.M.C."/>
        </authorList>
    </citation>
    <scope>NUCLEOTIDE SEQUENCE</scope>
    <source>
        <strain evidence="1">Semi-engorged</strain>
        <tissue evidence="1">Salivary glands</tissue>
    </source>
</reference>
<accession>A0A6B0VD05</accession>
<dbReference type="InterPro" id="IPR043137">
    <property type="entry name" value="GGT_ssub_C"/>
</dbReference>
<dbReference type="Gene3D" id="1.10.246.130">
    <property type="match status" value="1"/>
</dbReference>
<dbReference type="PRINTS" id="PR01210">
    <property type="entry name" value="GGTRANSPTASE"/>
</dbReference>
<dbReference type="SUPFAM" id="SSF56235">
    <property type="entry name" value="N-terminal nucleophile aminohydrolases (Ntn hydrolases)"/>
    <property type="match status" value="1"/>
</dbReference>
<dbReference type="AlphaFoldDB" id="A0A6B0VD05"/>
<dbReference type="Gene3D" id="3.60.20.40">
    <property type="match status" value="1"/>
</dbReference>
<dbReference type="PANTHER" id="PTHR43881">
    <property type="entry name" value="GAMMA-GLUTAMYLTRANSPEPTIDASE (AFU_ORTHOLOGUE AFUA_4G13580)"/>
    <property type="match status" value="1"/>
</dbReference>
<dbReference type="Pfam" id="PF01019">
    <property type="entry name" value="G_glu_transpept"/>
    <property type="match status" value="1"/>
</dbReference>
<dbReference type="InterPro" id="IPR029055">
    <property type="entry name" value="Ntn_hydrolases_N"/>
</dbReference>